<comment type="caution">
    <text evidence="1">The sequence shown here is derived from an EMBL/GenBank/DDBJ whole genome shotgun (WGS) entry which is preliminary data.</text>
</comment>
<reference evidence="1" key="1">
    <citation type="submission" date="2021-03" db="EMBL/GenBank/DDBJ databases">
        <title>Evolutionary innovations through gain and loss of genes in the ectomycorrhizal Boletales.</title>
        <authorList>
            <person name="Wu G."/>
            <person name="Miyauchi S."/>
            <person name="Morin E."/>
            <person name="Yang Z.-L."/>
            <person name="Xu J."/>
            <person name="Martin F.M."/>
        </authorList>
    </citation>
    <scope>NUCLEOTIDE SEQUENCE</scope>
    <source>
        <strain evidence="1">BR01</strain>
    </source>
</reference>
<sequence>MDSRHPMLLRILWALFSRYYSSRLNMDVLRFEDLCAEDPTVLAPEYVGLSLSLPELEEQDQWWENFPPSISLKEPPPPLQSS</sequence>
<gene>
    <name evidence="1" type="ORF">JVT61DRAFT_9945</name>
</gene>
<name>A0A8I3A642_9AGAM</name>
<proteinExistence type="predicted"/>
<organism evidence="1 2">
    <name type="scientific">Boletus reticuloceps</name>
    <dbReference type="NCBI Taxonomy" id="495285"/>
    <lineage>
        <taxon>Eukaryota</taxon>
        <taxon>Fungi</taxon>
        <taxon>Dikarya</taxon>
        <taxon>Basidiomycota</taxon>
        <taxon>Agaricomycotina</taxon>
        <taxon>Agaricomycetes</taxon>
        <taxon>Agaricomycetidae</taxon>
        <taxon>Boletales</taxon>
        <taxon>Boletineae</taxon>
        <taxon>Boletaceae</taxon>
        <taxon>Boletoideae</taxon>
        <taxon>Boletus</taxon>
    </lineage>
</organism>
<keyword evidence="2" id="KW-1185">Reference proteome</keyword>
<accession>A0A8I3A642</accession>
<dbReference type="Proteomes" id="UP000683000">
    <property type="component" value="Unassembled WGS sequence"/>
</dbReference>
<evidence type="ECO:0000313" key="1">
    <source>
        <dbReference type="EMBL" id="KAG6371165.1"/>
    </source>
</evidence>
<dbReference type="AlphaFoldDB" id="A0A8I3A642"/>
<dbReference type="EMBL" id="JAGFBS010000039">
    <property type="protein sequence ID" value="KAG6371165.1"/>
    <property type="molecule type" value="Genomic_DNA"/>
</dbReference>
<evidence type="ECO:0000313" key="2">
    <source>
        <dbReference type="Proteomes" id="UP000683000"/>
    </source>
</evidence>
<protein>
    <submittedName>
        <fullName evidence="1">Uncharacterized protein</fullName>
    </submittedName>
</protein>